<accession>A0A8J3MYG3</accession>
<dbReference type="PRINTS" id="PR00146">
    <property type="entry name" value="DHPICSNTHASE"/>
</dbReference>
<dbReference type="InterPro" id="IPR002220">
    <property type="entry name" value="DapA-like"/>
</dbReference>
<feature type="active site" description="Proton donor/acceptor" evidence="4">
    <location>
        <position position="142"/>
    </location>
</feature>
<evidence type="ECO:0000256" key="1">
    <source>
        <dbReference type="ARBA" id="ARBA00007592"/>
    </source>
</evidence>
<reference evidence="6" key="1">
    <citation type="submission" date="2020-10" db="EMBL/GenBank/DDBJ databases">
        <title>Taxonomic study of unclassified bacteria belonging to the class Ktedonobacteria.</title>
        <authorList>
            <person name="Yabe S."/>
            <person name="Wang C.M."/>
            <person name="Zheng Y."/>
            <person name="Sakai Y."/>
            <person name="Cavaletti L."/>
            <person name="Monciardini P."/>
            <person name="Donadio S."/>
        </authorList>
    </citation>
    <scope>NUCLEOTIDE SEQUENCE</scope>
    <source>
        <strain evidence="6">ID150040</strain>
    </source>
</reference>
<evidence type="ECO:0000256" key="2">
    <source>
        <dbReference type="ARBA" id="ARBA00023239"/>
    </source>
</evidence>
<dbReference type="SMART" id="SM01130">
    <property type="entry name" value="DHDPS"/>
    <property type="match status" value="1"/>
</dbReference>
<comment type="caution">
    <text evidence="6">The sequence shown here is derived from an EMBL/GenBank/DDBJ whole genome shotgun (WGS) entry which is preliminary data.</text>
</comment>
<feature type="active site" description="Schiff-base intermediate with substrate" evidence="4">
    <location>
        <position position="171"/>
    </location>
</feature>
<keyword evidence="7" id="KW-1185">Reference proteome</keyword>
<dbReference type="CDD" id="cd00408">
    <property type="entry name" value="DHDPS-like"/>
    <property type="match status" value="1"/>
</dbReference>
<organism evidence="6 7">
    <name type="scientific">Reticulibacter mediterranei</name>
    <dbReference type="NCBI Taxonomy" id="2778369"/>
    <lineage>
        <taxon>Bacteria</taxon>
        <taxon>Bacillati</taxon>
        <taxon>Chloroflexota</taxon>
        <taxon>Ktedonobacteria</taxon>
        <taxon>Ktedonobacterales</taxon>
        <taxon>Reticulibacteraceae</taxon>
        <taxon>Reticulibacter</taxon>
    </lineage>
</organism>
<dbReference type="Proteomes" id="UP000597444">
    <property type="component" value="Unassembled WGS sequence"/>
</dbReference>
<comment type="similarity">
    <text evidence="1 3">Belongs to the DapA family.</text>
</comment>
<keyword evidence="2 3" id="KW-0456">Lyase</keyword>
<dbReference type="RefSeq" id="WP_220202882.1">
    <property type="nucleotide sequence ID" value="NZ_BNJK01000001.1"/>
</dbReference>
<sequence>MQSILPSGVYPPLPTFFDDQEELDLATLRRHMRRLEDSGIAGYVLMGSNGEAVHLTDDERIQLITTAKEVVKSGEHGVPIVVGCGAQSTRVTITHCQQAAQHGADVALVLPPSYYRGQMNSQALITHYRAVADQSSIPILLYNMPASAAGIDLDVATIAALAEHPNIIGLKDSAGNIVKIAQIVDSVPASFRVFAGSASFFLPALVAGSVGTIAALANIFPHEVCLLQALFEAGEFEEARELQARIIPANAAVTTTYGVSGLKAALALTAGYGGKPRLPLLPLAAQECETLAQILAATLVDVE</sequence>
<gene>
    <name evidence="6" type="ORF">KSF_020670</name>
</gene>
<dbReference type="PANTHER" id="PTHR12128:SF66">
    <property type="entry name" value="4-HYDROXY-2-OXOGLUTARATE ALDOLASE, MITOCHONDRIAL"/>
    <property type="match status" value="1"/>
</dbReference>
<protein>
    <submittedName>
        <fullName evidence="6">Dihydrodipicolinate synthase family protein</fullName>
    </submittedName>
</protein>
<evidence type="ECO:0000256" key="4">
    <source>
        <dbReference type="PIRSR" id="PIRSR001365-1"/>
    </source>
</evidence>
<feature type="binding site" evidence="5">
    <location>
        <position position="213"/>
    </location>
    <ligand>
        <name>pyruvate</name>
        <dbReference type="ChEBI" id="CHEBI:15361"/>
    </ligand>
</feature>
<evidence type="ECO:0000256" key="3">
    <source>
        <dbReference type="PIRNR" id="PIRNR001365"/>
    </source>
</evidence>
<evidence type="ECO:0000256" key="5">
    <source>
        <dbReference type="PIRSR" id="PIRSR001365-2"/>
    </source>
</evidence>
<dbReference type="Pfam" id="PF00701">
    <property type="entry name" value="DHDPS"/>
    <property type="match status" value="1"/>
</dbReference>
<dbReference type="EMBL" id="BNJK01000001">
    <property type="protein sequence ID" value="GHO92019.1"/>
    <property type="molecule type" value="Genomic_DNA"/>
</dbReference>
<evidence type="ECO:0000313" key="6">
    <source>
        <dbReference type="EMBL" id="GHO92019.1"/>
    </source>
</evidence>
<dbReference type="AlphaFoldDB" id="A0A8J3MYG3"/>
<dbReference type="Gene3D" id="3.20.20.70">
    <property type="entry name" value="Aldolase class I"/>
    <property type="match status" value="1"/>
</dbReference>
<dbReference type="SUPFAM" id="SSF51569">
    <property type="entry name" value="Aldolase"/>
    <property type="match status" value="1"/>
</dbReference>
<proteinExistence type="inferred from homology"/>
<name>A0A8J3MYG3_9CHLR</name>
<dbReference type="GO" id="GO:0008840">
    <property type="term" value="F:4-hydroxy-tetrahydrodipicolinate synthase activity"/>
    <property type="evidence" value="ECO:0007669"/>
    <property type="project" value="TreeGrafter"/>
</dbReference>
<evidence type="ECO:0000313" key="7">
    <source>
        <dbReference type="Proteomes" id="UP000597444"/>
    </source>
</evidence>
<dbReference type="PANTHER" id="PTHR12128">
    <property type="entry name" value="DIHYDRODIPICOLINATE SYNTHASE"/>
    <property type="match status" value="1"/>
</dbReference>
<dbReference type="InterPro" id="IPR013785">
    <property type="entry name" value="Aldolase_TIM"/>
</dbReference>
<dbReference type="PIRSF" id="PIRSF001365">
    <property type="entry name" value="DHDPS"/>
    <property type="match status" value="1"/>
</dbReference>